<dbReference type="AlphaFoldDB" id="A0AA86SCX6"/>
<dbReference type="EMBL" id="OY731401">
    <property type="protein sequence ID" value="CAJ1952315.1"/>
    <property type="molecule type" value="Genomic_DNA"/>
</dbReference>
<gene>
    <name evidence="1" type="ORF">AYBTSS11_LOCUS15233</name>
</gene>
<protein>
    <submittedName>
        <fullName evidence="1">Uncharacterized protein</fullName>
    </submittedName>
</protein>
<accession>A0AA86SCX6</accession>
<evidence type="ECO:0000313" key="2">
    <source>
        <dbReference type="Proteomes" id="UP001189624"/>
    </source>
</evidence>
<dbReference type="Gramene" id="rna-AYBTSS11_LOCUS15233">
    <property type="protein sequence ID" value="CAJ1952315.1"/>
    <property type="gene ID" value="gene-AYBTSS11_LOCUS15233"/>
</dbReference>
<dbReference type="Proteomes" id="UP001189624">
    <property type="component" value="Chromosome 4"/>
</dbReference>
<organism evidence="1 2">
    <name type="scientific">Sphenostylis stenocarpa</name>
    <dbReference type="NCBI Taxonomy" id="92480"/>
    <lineage>
        <taxon>Eukaryota</taxon>
        <taxon>Viridiplantae</taxon>
        <taxon>Streptophyta</taxon>
        <taxon>Embryophyta</taxon>
        <taxon>Tracheophyta</taxon>
        <taxon>Spermatophyta</taxon>
        <taxon>Magnoliopsida</taxon>
        <taxon>eudicotyledons</taxon>
        <taxon>Gunneridae</taxon>
        <taxon>Pentapetalae</taxon>
        <taxon>rosids</taxon>
        <taxon>fabids</taxon>
        <taxon>Fabales</taxon>
        <taxon>Fabaceae</taxon>
        <taxon>Papilionoideae</taxon>
        <taxon>50 kb inversion clade</taxon>
        <taxon>NPAAA clade</taxon>
        <taxon>indigoferoid/millettioid clade</taxon>
        <taxon>Phaseoleae</taxon>
        <taxon>Sphenostylis</taxon>
    </lineage>
</organism>
<proteinExistence type="predicted"/>
<sequence length="57" mass="6115">MLITPSSMSYPDVVIACIKHKVSLEAFRAMEAASDVAGNLTAGSVSSARVPKKHRRE</sequence>
<evidence type="ECO:0000313" key="1">
    <source>
        <dbReference type="EMBL" id="CAJ1952315.1"/>
    </source>
</evidence>
<reference evidence="1" key="1">
    <citation type="submission" date="2023-10" db="EMBL/GenBank/DDBJ databases">
        <authorList>
            <person name="Domelevo Entfellner J.-B."/>
        </authorList>
    </citation>
    <scope>NUCLEOTIDE SEQUENCE</scope>
</reference>
<keyword evidence="2" id="KW-1185">Reference proteome</keyword>
<name>A0AA86SCX6_9FABA</name>